<feature type="region of interest" description="Disordered" evidence="1">
    <location>
        <begin position="364"/>
        <end position="397"/>
    </location>
</feature>
<dbReference type="Gene3D" id="3.40.1350.10">
    <property type="match status" value="1"/>
</dbReference>
<protein>
    <submittedName>
        <fullName evidence="4">DUF1016 domain-containing protein</fullName>
    </submittedName>
</protein>
<sequence length="397" mass="45174">MPTHRRPPASQPSDALPVPVPASDAPGLPPGLLDDLRSLIETARREAAAAVNTGMTLMYWRVGRRARRDVLGDQRASYGERIVSTLSRQLTLEYGRSFSEKNLRHMMRFADAFPDEQIVSTLSRQLPWSHFLELIYLKDPLARDFYAQLAAMDRWPVRVLRERMGSMLYERTAVAKQPQAVIERELQAVREGGAPSTGLLFKDPYLLDFLGLHDRHLEKDIEDAILRELETFLLELGAGFSFVARQRRIQLDNDDFYIDLLFYNRRLRRLVAIELKLGDFRPEYKGQMELYLRWLARYDQEPGDAPPLGIILCTGKKADQIELLELDKSGIHVAEYLTVLPPREVFAARVQQALANARARLEANAPANPATDDINPEQAAAAPSTPRRRTARKPNPR</sequence>
<reference evidence="5" key="1">
    <citation type="submission" date="2019-03" db="EMBL/GenBank/DDBJ databases">
        <title>Aquabacterium pictum sp.nov., the first bacteriochlorophyll a-containing freshwater bacterium in the genus Aquabacterium of the class Betaproteobacteria.</title>
        <authorList>
            <person name="Hirose S."/>
            <person name="Tank M."/>
            <person name="Hara E."/>
            <person name="Tamaki H."/>
            <person name="Takaichi S."/>
            <person name="Haruta S."/>
            <person name="Hanada S."/>
        </authorList>
    </citation>
    <scope>NUCLEOTIDE SEQUENCE [LARGE SCALE GENOMIC DNA]</scope>
    <source>
        <strain evidence="5">W35</strain>
    </source>
</reference>
<organism evidence="4 5">
    <name type="scientific">Pseudaquabacterium pictum</name>
    <dbReference type="NCBI Taxonomy" id="2315236"/>
    <lineage>
        <taxon>Bacteria</taxon>
        <taxon>Pseudomonadati</taxon>
        <taxon>Pseudomonadota</taxon>
        <taxon>Betaproteobacteria</taxon>
        <taxon>Burkholderiales</taxon>
        <taxon>Sphaerotilaceae</taxon>
        <taxon>Pseudaquabacterium</taxon>
    </lineage>
</organism>
<feature type="domain" description="YhcG PDDEXK nuclease" evidence="2">
    <location>
        <begin position="201"/>
        <end position="344"/>
    </location>
</feature>
<evidence type="ECO:0000259" key="3">
    <source>
        <dbReference type="Pfam" id="PF17761"/>
    </source>
</evidence>
<dbReference type="InterPro" id="IPR041527">
    <property type="entry name" value="YhcG_N"/>
</dbReference>
<dbReference type="InterPro" id="IPR009362">
    <property type="entry name" value="YhcG_C"/>
</dbReference>
<keyword evidence="5" id="KW-1185">Reference proteome</keyword>
<accession>A0A480AZ48</accession>
<dbReference type="Proteomes" id="UP000301751">
    <property type="component" value="Unassembled WGS sequence"/>
</dbReference>
<feature type="region of interest" description="Disordered" evidence="1">
    <location>
        <begin position="1"/>
        <end position="27"/>
    </location>
</feature>
<gene>
    <name evidence="4" type="ORF">AQPW35_46230</name>
</gene>
<proteinExistence type="predicted"/>
<dbReference type="InterPro" id="IPR011856">
    <property type="entry name" value="tRNA_endonuc-like_dom_sf"/>
</dbReference>
<dbReference type="PANTHER" id="PTHR30547">
    <property type="entry name" value="UNCHARACTERIZED PROTEIN YHCG-RELATED"/>
    <property type="match status" value="1"/>
</dbReference>
<dbReference type="Pfam" id="PF06250">
    <property type="entry name" value="YhcG_C"/>
    <property type="match status" value="1"/>
</dbReference>
<comment type="caution">
    <text evidence="4">The sequence shown here is derived from an EMBL/GenBank/DDBJ whole genome shotgun (WGS) entry which is preliminary data.</text>
</comment>
<evidence type="ECO:0000313" key="4">
    <source>
        <dbReference type="EMBL" id="GCL65542.1"/>
    </source>
</evidence>
<dbReference type="GO" id="GO:0003676">
    <property type="term" value="F:nucleic acid binding"/>
    <property type="evidence" value="ECO:0007669"/>
    <property type="project" value="InterPro"/>
</dbReference>
<dbReference type="Pfam" id="PF17761">
    <property type="entry name" value="DUF1016_N"/>
    <property type="match status" value="1"/>
</dbReference>
<feature type="compositionally biased region" description="Basic residues" evidence="1">
    <location>
        <begin position="386"/>
        <end position="397"/>
    </location>
</feature>
<evidence type="ECO:0000259" key="2">
    <source>
        <dbReference type="Pfam" id="PF06250"/>
    </source>
</evidence>
<evidence type="ECO:0000256" key="1">
    <source>
        <dbReference type="SAM" id="MobiDB-lite"/>
    </source>
</evidence>
<dbReference type="AlphaFoldDB" id="A0A480AZ48"/>
<dbReference type="InterPro" id="IPR053148">
    <property type="entry name" value="PD-DEXK-like_domain"/>
</dbReference>
<dbReference type="EMBL" id="BJCL01000017">
    <property type="protein sequence ID" value="GCL65542.1"/>
    <property type="molecule type" value="Genomic_DNA"/>
</dbReference>
<dbReference type="PANTHER" id="PTHR30547:SF5">
    <property type="entry name" value="NUCLEASE YHCG-RELATED"/>
    <property type="match status" value="1"/>
</dbReference>
<feature type="domain" description="YhcG N-terminal" evidence="3">
    <location>
        <begin position="36"/>
        <end position="171"/>
    </location>
</feature>
<name>A0A480AZ48_9BURK</name>
<evidence type="ECO:0000313" key="5">
    <source>
        <dbReference type="Proteomes" id="UP000301751"/>
    </source>
</evidence>
<dbReference type="OrthoDB" id="9801263at2"/>